<evidence type="ECO:0000313" key="1">
    <source>
        <dbReference type="EMBL" id="EOQ62711.1"/>
    </source>
</evidence>
<gene>
    <name evidence="1" type="ORF">F935_01800</name>
</gene>
<dbReference type="AlphaFoldDB" id="R8Y0U6"/>
<protein>
    <recommendedName>
        <fullName evidence="3">Acyl-CoA thioesterase</fullName>
    </recommendedName>
</protein>
<evidence type="ECO:0000313" key="2">
    <source>
        <dbReference type="Proteomes" id="UP000014041"/>
    </source>
</evidence>
<proteinExistence type="predicted"/>
<dbReference type="EMBL" id="APQJ01000008">
    <property type="protein sequence ID" value="EOQ62711.1"/>
    <property type="molecule type" value="Genomic_DNA"/>
</dbReference>
<name>R8Y0U6_ACICA</name>
<reference evidence="1 2" key="1">
    <citation type="submission" date="2013-02" db="EMBL/GenBank/DDBJ databases">
        <title>The Genome Sequence of Acinetobacter sp. ANC 3811.</title>
        <authorList>
            <consortium name="The Broad Institute Genome Sequencing Platform"/>
            <consortium name="The Broad Institute Genome Sequencing Center for Infectious Disease"/>
            <person name="Cerqueira G."/>
            <person name="Feldgarden M."/>
            <person name="Courvalin P."/>
            <person name="Perichon B."/>
            <person name="Grillot-Courvalin C."/>
            <person name="Clermont D."/>
            <person name="Rocha E."/>
            <person name="Yoon E.-J."/>
            <person name="Nemec A."/>
            <person name="Walker B."/>
            <person name="Young S.K."/>
            <person name="Zeng Q."/>
            <person name="Gargeya S."/>
            <person name="Fitzgerald M."/>
            <person name="Haas B."/>
            <person name="Abouelleil A."/>
            <person name="Alvarado L."/>
            <person name="Arachchi H.M."/>
            <person name="Berlin A.M."/>
            <person name="Chapman S.B."/>
            <person name="Dewar J."/>
            <person name="Goldberg J."/>
            <person name="Griggs A."/>
            <person name="Gujja S."/>
            <person name="Hansen M."/>
            <person name="Howarth C."/>
            <person name="Imamovic A."/>
            <person name="Larimer J."/>
            <person name="McCowan C."/>
            <person name="Murphy C."/>
            <person name="Neiman D."/>
            <person name="Pearson M."/>
            <person name="Priest M."/>
            <person name="Roberts A."/>
            <person name="Saif S."/>
            <person name="Shea T."/>
            <person name="Sisk P."/>
            <person name="Sykes S."/>
            <person name="Wortman J."/>
            <person name="Nusbaum C."/>
            <person name="Birren B."/>
        </authorList>
    </citation>
    <scope>NUCLEOTIDE SEQUENCE [LARGE SCALE GENOMIC DNA]</scope>
    <source>
        <strain evidence="1 2">ANC 3811</strain>
    </source>
</reference>
<sequence length="72" mass="8579">MQANLLGNMKRYLKPTQLTTSTWTTEQDCFLIENNFLSIQELIEQLPFSEEEIRVRRAVLGLVRRDKQMKTY</sequence>
<comment type="caution">
    <text evidence="1">The sequence shown here is derived from an EMBL/GenBank/DDBJ whole genome shotgun (WGS) entry which is preliminary data.</text>
</comment>
<dbReference type="Proteomes" id="UP000014041">
    <property type="component" value="Unassembled WGS sequence"/>
</dbReference>
<dbReference type="HOGENOM" id="CLU_189652_1_0_6"/>
<dbReference type="PATRIC" id="fig|1217690.3.peg.1784"/>
<evidence type="ECO:0008006" key="3">
    <source>
        <dbReference type="Google" id="ProtNLM"/>
    </source>
</evidence>
<organism evidence="1 2">
    <name type="scientific">Acinetobacter calcoaceticus ANC 3811</name>
    <dbReference type="NCBI Taxonomy" id="1217690"/>
    <lineage>
        <taxon>Bacteria</taxon>
        <taxon>Pseudomonadati</taxon>
        <taxon>Pseudomonadota</taxon>
        <taxon>Gammaproteobacteria</taxon>
        <taxon>Moraxellales</taxon>
        <taxon>Moraxellaceae</taxon>
        <taxon>Acinetobacter</taxon>
        <taxon>Acinetobacter calcoaceticus/baumannii complex</taxon>
    </lineage>
</organism>
<accession>R8Y0U6</accession>